<evidence type="ECO:0000313" key="3">
    <source>
        <dbReference type="Proteomes" id="UP001183794"/>
    </source>
</evidence>
<keyword evidence="3" id="KW-1185">Reference proteome</keyword>
<organism evidence="2 3">
    <name type="scientific">Enteractinococcus fodinae</name>
    <dbReference type="NCBI Taxonomy" id="684663"/>
    <lineage>
        <taxon>Bacteria</taxon>
        <taxon>Bacillati</taxon>
        <taxon>Actinomycetota</taxon>
        <taxon>Actinomycetes</taxon>
        <taxon>Micrococcales</taxon>
        <taxon>Micrococcaceae</taxon>
    </lineage>
</organism>
<protein>
    <recommendedName>
        <fullName evidence="1">DUF6318 domain-containing protein</fullName>
    </recommendedName>
</protein>
<gene>
    <name evidence="2" type="ORF">J2S62_002407</name>
</gene>
<dbReference type="InterPro" id="IPR046281">
    <property type="entry name" value="DUF6318"/>
</dbReference>
<dbReference type="RefSeq" id="WP_310175071.1">
    <property type="nucleotide sequence ID" value="NZ_BAABHE010000002.1"/>
</dbReference>
<dbReference type="PROSITE" id="PS51257">
    <property type="entry name" value="PROKAR_LIPOPROTEIN"/>
    <property type="match status" value="1"/>
</dbReference>
<reference evidence="2 3" key="1">
    <citation type="submission" date="2023-07" db="EMBL/GenBank/DDBJ databases">
        <title>Sequencing the genomes of 1000 actinobacteria strains.</title>
        <authorList>
            <person name="Klenk H.-P."/>
        </authorList>
    </citation>
    <scope>NUCLEOTIDE SEQUENCE [LARGE SCALE GENOMIC DNA]</scope>
    <source>
        <strain evidence="2 3">DSM 22966</strain>
    </source>
</reference>
<name>A0ABU2B3I0_9MICC</name>
<feature type="domain" description="DUF6318" evidence="1">
    <location>
        <begin position="48"/>
        <end position="198"/>
    </location>
</feature>
<proteinExistence type="predicted"/>
<comment type="caution">
    <text evidence="2">The sequence shown here is derived from an EMBL/GenBank/DDBJ whole genome shotgun (WGS) entry which is preliminary data.</text>
</comment>
<evidence type="ECO:0000313" key="2">
    <source>
        <dbReference type="EMBL" id="MDR7348150.1"/>
    </source>
</evidence>
<dbReference type="Pfam" id="PF19843">
    <property type="entry name" value="DUF6318"/>
    <property type="match status" value="1"/>
</dbReference>
<dbReference type="Proteomes" id="UP001183794">
    <property type="component" value="Unassembled WGS sequence"/>
</dbReference>
<accession>A0ABU2B3I0</accession>
<sequence length="209" mass="23543">MTSLKSSRFLGLAGMTFSAALVGCTAQEAQPLELEETVEIVPLEAHESEEGSAQDVAEPELPEVAQQNSPEGAKATLEYFWEGIDYVRQTGHAQPAASVSYFTCDMCTESIFRWQQIHDAGSWATLDGATEIEIVETQSYLDEENQEEWTAVIFNVTEPASDFYLDGELVEDERVAETTLEGWWAELTYNEAQQRWQIEWIDQDDELVD</sequence>
<dbReference type="EMBL" id="JAVDYJ010000001">
    <property type="protein sequence ID" value="MDR7348150.1"/>
    <property type="molecule type" value="Genomic_DNA"/>
</dbReference>
<evidence type="ECO:0000259" key="1">
    <source>
        <dbReference type="Pfam" id="PF19843"/>
    </source>
</evidence>